<dbReference type="AlphaFoldDB" id="A0AA35VVL0"/>
<dbReference type="EMBL" id="OX465077">
    <property type="protein sequence ID" value="CAI9268992.1"/>
    <property type="molecule type" value="Genomic_DNA"/>
</dbReference>
<dbReference type="Proteomes" id="UP001177003">
    <property type="component" value="Chromosome 1"/>
</dbReference>
<evidence type="ECO:0000313" key="2">
    <source>
        <dbReference type="Proteomes" id="UP001177003"/>
    </source>
</evidence>
<evidence type="ECO:0000313" key="1">
    <source>
        <dbReference type="EMBL" id="CAI9268992.1"/>
    </source>
</evidence>
<sequence length="176" mass="19843">MKGKLQSLHGKIEQLLQSTKASSTEDYANEALKSLGFLFKIEKTKLQELRTGLKSDHESFQATLSSQLSQLKDELVKESSLKDSIALKTEEGKVLTTKLEASETQVNDLLYERAVMRSCITDVVSMLLKIIEASDSMITIRMCKHQQEKLRPIFDMLHCLEGFSDQDFNPNQGENG</sequence>
<reference evidence="1" key="1">
    <citation type="submission" date="2023-04" db="EMBL/GenBank/DDBJ databases">
        <authorList>
            <person name="Vijverberg K."/>
            <person name="Xiong W."/>
            <person name="Schranz E."/>
        </authorList>
    </citation>
    <scope>NUCLEOTIDE SEQUENCE</scope>
</reference>
<gene>
    <name evidence="1" type="ORF">LSALG_LOCUS9386</name>
</gene>
<accession>A0AA35VVL0</accession>
<name>A0AA35VVL0_LACSI</name>
<proteinExistence type="predicted"/>
<protein>
    <submittedName>
        <fullName evidence="1">Uncharacterized protein</fullName>
    </submittedName>
</protein>
<keyword evidence="2" id="KW-1185">Reference proteome</keyword>
<organism evidence="1 2">
    <name type="scientific">Lactuca saligna</name>
    <name type="common">Willowleaf lettuce</name>
    <dbReference type="NCBI Taxonomy" id="75948"/>
    <lineage>
        <taxon>Eukaryota</taxon>
        <taxon>Viridiplantae</taxon>
        <taxon>Streptophyta</taxon>
        <taxon>Embryophyta</taxon>
        <taxon>Tracheophyta</taxon>
        <taxon>Spermatophyta</taxon>
        <taxon>Magnoliopsida</taxon>
        <taxon>eudicotyledons</taxon>
        <taxon>Gunneridae</taxon>
        <taxon>Pentapetalae</taxon>
        <taxon>asterids</taxon>
        <taxon>campanulids</taxon>
        <taxon>Asterales</taxon>
        <taxon>Asteraceae</taxon>
        <taxon>Cichorioideae</taxon>
        <taxon>Cichorieae</taxon>
        <taxon>Lactucinae</taxon>
        <taxon>Lactuca</taxon>
    </lineage>
</organism>